<feature type="transmembrane region" description="Helical" evidence="1">
    <location>
        <begin position="21"/>
        <end position="41"/>
    </location>
</feature>
<keyword evidence="1" id="KW-1133">Transmembrane helix</keyword>
<protein>
    <submittedName>
        <fullName evidence="2">Uncharacterized protein</fullName>
    </submittedName>
</protein>
<reference evidence="2" key="1">
    <citation type="journal article" date="2021" name="Nat. Commun.">
        <title>Genetic determinants of endophytism in the Arabidopsis root mycobiome.</title>
        <authorList>
            <person name="Mesny F."/>
            <person name="Miyauchi S."/>
            <person name="Thiergart T."/>
            <person name="Pickel B."/>
            <person name="Atanasova L."/>
            <person name="Karlsson M."/>
            <person name="Huettel B."/>
            <person name="Barry K.W."/>
            <person name="Haridas S."/>
            <person name="Chen C."/>
            <person name="Bauer D."/>
            <person name="Andreopoulos W."/>
            <person name="Pangilinan J."/>
            <person name="LaButti K."/>
            <person name="Riley R."/>
            <person name="Lipzen A."/>
            <person name="Clum A."/>
            <person name="Drula E."/>
            <person name="Henrissat B."/>
            <person name="Kohler A."/>
            <person name="Grigoriev I.V."/>
            <person name="Martin F.M."/>
            <person name="Hacquard S."/>
        </authorList>
    </citation>
    <scope>NUCLEOTIDE SEQUENCE</scope>
    <source>
        <strain evidence="2">MPI-CAGE-CH-0235</strain>
    </source>
</reference>
<evidence type="ECO:0000313" key="2">
    <source>
        <dbReference type="EMBL" id="KAH7325948.1"/>
    </source>
</evidence>
<evidence type="ECO:0000313" key="3">
    <source>
        <dbReference type="Proteomes" id="UP000813444"/>
    </source>
</evidence>
<comment type="caution">
    <text evidence="2">The sequence shown here is derived from an EMBL/GenBank/DDBJ whole genome shotgun (WGS) entry which is preliminary data.</text>
</comment>
<keyword evidence="3" id="KW-1185">Reference proteome</keyword>
<evidence type="ECO:0000256" key="1">
    <source>
        <dbReference type="SAM" id="Phobius"/>
    </source>
</evidence>
<keyword evidence="1" id="KW-0812">Transmembrane</keyword>
<gene>
    <name evidence="2" type="ORF">B0I35DRAFT_421574</name>
</gene>
<sequence>MLRLPCPISAMQQHQRRRMNGVLLYFTLLYFPMRMDALLSLRCSHTHPIPTCCACQLCAPPVLMSRRSSRVCPNPQYAECDPHSSVYLSAQPQRDTHPPIAPSLSPGIRICDNK</sequence>
<dbReference type="EMBL" id="JAGPNK010000002">
    <property type="protein sequence ID" value="KAH7325948.1"/>
    <property type="molecule type" value="Genomic_DNA"/>
</dbReference>
<proteinExistence type="predicted"/>
<keyword evidence="1" id="KW-0472">Membrane</keyword>
<name>A0A8K0T101_9HYPO</name>
<dbReference type="Proteomes" id="UP000813444">
    <property type="component" value="Unassembled WGS sequence"/>
</dbReference>
<dbReference type="AlphaFoldDB" id="A0A8K0T101"/>
<organism evidence="2 3">
    <name type="scientific">Stachybotrys elegans</name>
    <dbReference type="NCBI Taxonomy" id="80388"/>
    <lineage>
        <taxon>Eukaryota</taxon>
        <taxon>Fungi</taxon>
        <taxon>Dikarya</taxon>
        <taxon>Ascomycota</taxon>
        <taxon>Pezizomycotina</taxon>
        <taxon>Sordariomycetes</taxon>
        <taxon>Hypocreomycetidae</taxon>
        <taxon>Hypocreales</taxon>
        <taxon>Stachybotryaceae</taxon>
        <taxon>Stachybotrys</taxon>
    </lineage>
</organism>
<accession>A0A8K0T101</accession>